<dbReference type="SUPFAM" id="SSF56112">
    <property type="entry name" value="Protein kinase-like (PK-like)"/>
    <property type="match status" value="1"/>
</dbReference>
<organism evidence="3 4">
    <name type="scientific">Mycena pura</name>
    <dbReference type="NCBI Taxonomy" id="153505"/>
    <lineage>
        <taxon>Eukaryota</taxon>
        <taxon>Fungi</taxon>
        <taxon>Dikarya</taxon>
        <taxon>Basidiomycota</taxon>
        <taxon>Agaricomycotina</taxon>
        <taxon>Agaricomycetes</taxon>
        <taxon>Agaricomycetidae</taxon>
        <taxon>Agaricales</taxon>
        <taxon>Marasmiineae</taxon>
        <taxon>Mycenaceae</taxon>
        <taxon>Mycena</taxon>
    </lineage>
</organism>
<evidence type="ECO:0000313" key="4">
    <source>
        <dbReference type="Proteomes" id="UP001219525"/>
    </source>
</evidence>
<gene>
    <name evidence="3" type="ORF">GGX14DRAFT_446459</name>
</gene>
<dbReference type="InterPro" id="IPR011009">
    <property type="entry name" value="Kinase-like_dom_sf"/>
</dbReference>
<evidence type="ECO:0000259" key="2">
    <source>
        <dbReference type="PROSITE" id="PS50011"/>
    </source>
</evidence>
<dbReference type="PROSITE" id="PS50011">
    <property type="entry name" value="PROTEIN_KINASE_DOM"/>
    <property type="match status" value="1"/>
</dbReference>
<dbReference type="Proteomes" id="UP001219525">
    <property type="component" value="Unassembled WGS sequence"/>
</dbReference>
<evidence type="ECO:0000313" key="3">
    <source>
        <dbReference type="EMBL" id="KAJ7213152.1"/>
    </source>
</evidence>
<evidence type="ECO:0000256" key="1">
    <source>
        <dbReference type="SAM" id="MobiDB-lite"/>
    </source>
</evidence>
<dbReference type="GO" id="GO:0005524">
    <property type="term" value="F:ATP binding"/>
    <property type="evidence" value="ECO:0007669"/>
    <property type="project" value="InterPro"/>
</dbReference>
<dbReference type="InterPro" id="IPR008271">
    <property type="entry name" value="Ser/Thr_kinase_AS"/>
</dbReference>
<dbReference type="PANTHER" id="PTHR44329:SF214">
    <property type="entry name" value="PROTEIN KINASE DOMAIN-CONTAINING PROTEIN"/>
    <property type="match status" value="1"/>
</dbReference>
<accession>A0AAD6VHJ8</accession>
<dbReference type="GO" id="GO:0004674">
    <property type="term" value="F:protein serine/threonine kinase activity"/>
    <property type="evidence" value="ECO:0007669"/>
    <property type="project" value="TreeGrafter"/>
</dbReference>
<dbReference type="InterPro" id="IPR051681">
    <property type="entry name" value="Ser/Thr_Kinases-Pseudokinases"/>
</dbReference>
<dbReference type="PROSITE" id="PS00108">
    <property type="entry name" value="PROTEIN_KINASE_ST"/>
    <property type="match status" value="1"/>
</dbReference>
<name>A0AAD6VHJ8_9AGAR</name>
<dbReference type="PANTHER" id="PTHR44329">
    <property type="entry name" value="SERINE/THREONINE-PROTEIN KINASE TNNI3K-RELATED"/>
    <property type="match status" value="1"/>
</dbReference>
<dbReference type="SMART" id="SM00220">
    <property type="entry name" value="S_TKc"/>
    <property type="match status" value="1"/>
</dbReference>
<feature type="region of interest" description="Disordered" evidence="1">
    <location>
        <begin position="56"/>
        <end position="126"/>
    </location>
</feature>
<dbReference type="InterPro" id="IPR001245">
    <property type="entry name" value="Ser-Thr/Tyr_kinase_cat_dom"/>
</dbReference>
<dbReference type="EMBL" id="JARJCW010000022">
    <property type="protein sequence ID" value="KAJ7213152.1"/>
    <property type="molecule type" value="Genomic_DNA"/>
</dbReference>
<dbReference type="Pfam" id="PF07714">
    <property type="entry name" value="PK_Tyr_Ser-Thr"/>
    <property type="match status" value="1"/>
</dbReference>
<reference evidence="3" key="1">
    <citation type="submission" date="2023-03" db="EMBL/GenBank/DDBJ databases">
        <title>Massive genome expansion in bonnet fungi (Mycena s.s.) driven by repeated elements and novel gene families across ecological guilds.</title>
        <authorList>
            <consortium name="Lawrence Berkeley National Laboratory"/>
            <person name="Harder C.B."/>
            <person name="Miyauchi S."/>
            <person name="Viragh M."/>
            <person name="Kuo A."/>
            <person name="Thoen E."/>
            <person name="Andreopoulos B."/>
            <person name="Lu D."/>
            <person name="Skrede I."/>
            <person name="Drula E."/>
            <person name="Henrissat B."/>
            <person name="Morin E."/>
            <person name="Kohler A."/>
            <person name="Barry K."/>
            <person name="LaButti K."/>
            <person name="Morin E."/>
            <person name="Salamov A."/>
            <person name="Lipzen A."/>
            <person name="Mereny Z."/>
            <person name="Hegedus B."/>
            <person name="Baldrian P."/>
            <person name="Stursova M."/>
            <person name="Weitz H."/>
            <person name="Taylor A."/>
            <person name="Grigoriev I.V."/>
            <person name="Nagy L.G."/>
            <person name="Martin F."/>
            <person name="Kauserud H."/>
        </authorList>
    </citation>
    <scope>NUCLEOTIDE SEQUENCE</scope>
    <source>
        <strain evidence="3">9144</strain>
    </source>
</reference>
<comment type="caution">
    <text evidence="3">The sequence shown here is derived from an EMBL/GenBank/DDBJ whole genome shotgun (WGS) entry which is preliminary data.</text>
</comment>
<dbReference type="AlphaFoldDB" id="A0AAD6VHJ8"/>
<sequence>MTIRSRLSGLTYITLQSKSPASGPLATTPSVLPNVINSLTDSETQSIHFEIPQSTSALPQTDTQPQNSQAAAETPQIESEYENAHRHSFGFDSGGFMEPVPPASRSSPGGDPVELGSGSIDISNDDMPVEEDQSIALLKSRTRDSLTDPRSSDDANCLAKFKAYSGDIKAYKFWSVDMRLTLLWCLAYEARFRRSTQAIDFWLSIVGGGLYWDIWEDGDERWLRKMIIDHRMQSRFRDATSLLSSWDWMRARTALERRIGHQKRYISLKSWTVQQRVLRMAWCVVSDGFPMLGKGKGYYSLRKPIDSWIFFTAPFRLSHDPISKISLHDKPDCALAACPVALSEIGASELSGAILGLAMWPVVLWVAFQTQTRKSKDLDDFLAIIESDVEENLGLWSWDDEDENIIRKAFISSNSLWNERLPSSWLAYIKLLDADGWASLEALTHRSSRTRLAPVGYDTAIRIGAIVLWSSSNSTADSSYLESLLAFEIFLPNFLGLDSHGFLQCLLERRVPVRASYYELNLGPETIDWHYPRSWLINNRVQLRSSVLQDPETVLYMHVVENVSLVYHGQPALPLRFMASVFAGLLKNSSTHLDKFRAWIQTLKTWDTTACLINFRWVLSNTFEFSKLIKGEDLPKSVINVLVHTDILCVCAQLADILSNRVTYQEFLKTRNEEAQKLLDLIQDLLDYPLLDDGIRPVILKALLRLSTTSSLHPRCFVLSDRLQLDGHQVAAGSFGDVWKGRIHGEIVSVKVMRVYQEADVEALLKEFYREALIWRQLSHPNLLPFFGAYYLEGSKSQLCLVSPWMENGNIARYLKGNPVGVNKLSLVLDVALGLEHIHGLKLVHGDLKAINVLVTRSGRAVLADFGLSSVSDSKILSAMSTSTVKSGGTARWQAPELFAGNPNSFASDVYAFSFVCYEILTGTLPFKELIKDVAVMFQVMHGHRPKRTSSIVDDVWSLMEDCWQEDPQKRPSAEQIVFRLRDRPINAVPTNAASDWVPWYTSKFRSSLEEHTLFLSGGGIELWLQVPVPAD</sequence>
<protein>
    <recommendedName>
        <fullName evidence="2">Protein kinase domain-containing protein</fullName>
    </recommendedName>
</protein>
<keyword evidence="4" id="KW-1185">Reference proteome</keyword>
<dbReference type="PRINTS" id="PR00109">
    <property type="entry name" value="TYRKINASE"/>
</dbReference>
<dbReference type="InterPro" id="IPR000719">
    <property type="entry name" value="Prot_kinase_dom"/>
</dbReference>
<proteinExistence type="predicted"/>
<feature type="domain" description="Protein kinase" evidence="2">
    <location>
        <begin position="724"/>
        <end position="987"/>
    </location>
</feature>
<feature type="compositionally biased region" description="Polar residues" evidence="1">
    <location>
        <begin position="56"/>
        <end position="71"/>
    </location>
</feature>
<dbReference type="Gene3D" id="1.10.510.10">
    <property type="entry name" value="Transferase(Phosphotransferase) domain 1"/>
    <property type="match status" value="1"/>
</dbReference>